<dbReference type="PROSITE" id="PS50893">
    <property type="entry name" value="ABC_TRANSPORTER_2"/>
    <property type="match status" value="1"/>
</dbReference>
<protein>
    <recommendedName>
        <fullName evidence="8">Energy-coupling factor transporter ATP-binding protein EcfA2</fullName>
        <ecNumber evidence="8">7.-.-.-</ecNumber>
    </recommendedName>
</protein>
<keyword evidence="10" id="KW-0378">Hydrolase</keyword>
<evidence type="ECO:0000256" key="6">
    <source>
        <dbReference type="ARBA" id="ARBA00022967"/>
    </source>
</evidence>
<evidence type="ECO:0000256" key="2">
    <source>
        <dbReference type="ARBA" id="ARBA00022448"/>
    </source>
</evidence>
<evidence type="ECO:0000256" key="5">
    <source>
        <dbReference type="ARBA" id="ARBA00022840"/>
    </source>
</evidence>
<comment type="subunit">
    <text evidence="8">Forms a stable energy-coupling factor (ECF) transporter complex composed of 2 membrane-embedded substrate-binding proteins (S component), 2 ATP-binding proteins (A component) and 2 transmembrane proteins (T component).</text>
</comment>
<dbReference type="SMART" id="SM00382">
    <property type="entry name" value="AAA"/>
    <property type="match status" value="1"/>
</dbReference>
<gene>
    <name evidence="10" type="ORF">LKD36_09910</name>
</gene>
<dbReference type="InterPro" id="IPR050095">
    <property type="entry name" value="ECF_ABC_transporter_ATP-bd"/>
</dbReference>
<evidence type="ECO:0000313" key="11">
    <source>
        <dbReference type="Proteomes" id="UP001198220"/>
    </source>
</evidence>
<dbReference type="GO" id="GO:0042626">
    <property type="term" value="F:ATPase-coupled transmembrane transporter activity"/>
    <property type="evidence" value="ECO:0007669"/>
    <property type="project" value="TreeGrafter"/>
</dbReference>
<keyword evidence="7 8" id="KW-0472">Membrane</keyword>
<proteinExistence type="inferred from homology"/>
<dbReference type="EC" id="7.-.-.-" evidence="8"/>
<keyword evidence="3 8" id="KW-1003">Cell membrane</keyword>
<dbReference type="InterPro" id="IPR027417">
    <property type="entry name" value="P-loop_NTPase"/>
</dbReference>
<dbReference type="InterPro" id="IPR015856">
    <property type="entry name" value="ABC_transpr_CbiO/EcfA_su"/>
</dbReference>
<evidence type="ECO:0000313" key="10">
    <source>
        <dbReference type="EMBL" id="MCC2126499.1"/>
    </source>
</evidence>
<keyword evidence="11" id="KW-1185">Reference proteome</keyword>
<dbReference type="InterPro" id="IPR030946">
    <property type="entry name" value="EcfA2"/>
</dbReference>
<dbReference type="AlphaFoldDB" id="A0AAE3DCM3"/>
<dbReference type="Proteomes" id="UP001198220">
    <property type="component" value="Unassembled WGS sequence"/>
</dbReference>
<comment type="caution">
    <text evidence="10">The sequence shown here is derived from an EMBL/GenBank/DDBJ whole genome shotgun (WGS) entry which is preliminary data.</text>
</comment>
<reference evidence="10 11" key="1">
    <citation type="submission" date="2021-10" db="EMBL/GenBank/DDBJ databases">
        <title>Anaerobic single-cell dispensing facilitates the cultivation of human gut bacteria.</title>
        <authorList>
            <person name="Afrizal A."/>
        </authorList>
    </citation>
    <scope>NUCLEOTIDE SEQUENCE [LARGE SCALE GENOMIC DNA]</scope>
    <source>
        <strain evidence="10 11">CLA-AA-H276</strain>
    </source>
</reference>
<dbReference type="InterPro" id="IPR003593">
    <property type="entry name" value="AAA+_ATPase"/>
</dbReference>
<dbReference type="EMBL" id="JAJEPS010000008">
    <property type="protein sequence ID" value="MCC2126499.1"/>
    <property type="molecule type" value="Genomic_DNA"/>
</dbReference>
<feature type="domain" description="ABC transporter" evidence="9">
    <location>
        <begin position="3"/>
        <end position="244"/>
    </location>
</feature>
<dbReference type="Pfam" id="PF00005">
    <property type="entry name" value="ABC_tran"/>
    <property type="match status" value="1"/>
</dbReference>
<dbReference type="CDD" id="cd03225">
    <property type="entry name" value="ABC_cobalt_CbiO_domain1"/>
    <property type="match status" value="1"/>
</dbReference>
<comment type="subcellular location">
    <subcellularLocation>
        <location evidence="1 8">Cell membrane</location>
        <topology evidence="1 8">Peripheral membrane protein</topology>
    </subcellularLocation>
</comment>
<dbReference type="FunFam" id="3.40.50.300:FF:000224">
    <property type="entry name" value="Energy-coupling factor transporter ATP-binding protein EcfA"/>
    <property type="match status" value="1"/>
</dbReference>
<keyword evidence="5 8" id="KW-0067">ATP-binding</keyword>
<comment type="similarity">
    <text evidence="8">Belongs to the ABC transporter superfamily. Energy-coupling factor EcfA family.</text>
</comment>
<dbReference type="GO" id="GO:0016887">
    <property type="term" value="F:ATP hydrolysis activity"/>
    <property type="evidence" value="ECO:0007669"/>
    <property type="project" value="InterPro"/>
</dbReference>
<dbReference type="PANTHER" id="PTHR43553:SF27">
    <property type="entry name" value="ENERGY-COUPLING FACTOR TRANSPORTER ATP-BINDING PROTEIN ECFA2"/>
    <property type="match status" value="1"/>
</dbReference>
<evidence type="ECO:0000256" key="7">
    <source>
        <dbReference type="ARBA" id="ARBA00023136"/>
    </source>
</evidence>
<dbReference type="NCBIfam" id="NF010158">
    <property type="entry name" value="PRK13637.1"/>
    <property type="match status" value="1"/>
</dbReference>
<keyword evidence="2 8" id="KW-0813">Transport</keyword>
<dbReference type="SUPFAM" id="SSF52540">
    <property type="entry name" value="P-loop containing nucleoside triphosphate hydrolases"/>
    <property type="match status" value="1"/>
</dbReference>
<dbReference type="GO" id="GO:0043190">
    <property type="term" value="C:ATP-binding cassette (ABC) transporter complex"/>
    <property type="evidence" value="ECO:0007669"/>
    <property type="project" value="TreeGrafter"/>
</dbReference>
<dbReference type="InterPro" id="IPR003439">
    <property type="entry name" value="ABC_transporter-like_ATP-bd"/>
</dbReference>
<dbReference type="GO" id="GO:0005524">
    <property type="term" value="F:ATP binding"/>
    <property type="evidence" value="ECO:0007669"/>
    <property type="project" value="UniProtKB-UniRule"/>
</dbReference>
<dbReference type="PANTHER" id="PTHR43553">
    <property type="entry name" value="HEAVY METAL TRANSPORTER"/>
    <property type="match status" value="1"/>
</dbReference>
<evidence type="ECO:0000256" key="8">
    <source>
        <dbReference type="RuleBase" id="RU365104"/>
    </source>
</evidence>
<dbReference type="RefSeq" id="WP_118770689.1">
    <property type="nucleotide sequence ID" value="NZ_JAJEPS010000008.1"/>
</dbReference>
<keyword evidence="6" id="KW-1278">Translocase</keyword>
<evidence type="ECO:0000256" key="3">
    <source>
        <dbReference type="ARBA" id="ARBA00022475"/>
    </source>
</evidence>
<evidence type="ECO:0000256" key="4">
    <source>
        <dbReference type="ARBA" id="ARBA00022741"/>
    </source>
</evidence>
<organism evidence="10 11">
    <name type="scientific">Hominiventricola filiformis</name>
    <dbReference type="NCBI Taxonomy" id="2885352"/>
    <lineage>
        <taxon>Bacteria</taxon>
        <taxon>Bacillati</taxon>
        <taxon>Bacillota</taxon>
        <taxon>Clostridia</taxon>
        <taxon>Lachnospirales</taxon>
        <taxon>Lachnospiraceae</taxon>
        <taxon>Hominiventricola</taxon>
    </lineage>
</organism>
<dbReference type="PROSITE" id="PS00211">
    <property type="entry name" value="ABC_TRANSPORTER_1"/>
    <property type="match status" value="1"/>
</dbReference>
<keyword evidence="4 8" id="KW-0547">Nucleotide-binding</keyword>
<accession>A0AAE3DCM3</accession>
<evidence type="ECO:0000259" key="9">
    <source>
        <dbReference type="PROSITE" id="PS50893"/>
    </source>
</evidence>
<dbReference type="InterPro" id="IPR017871">
    <property type="entry name" value="ABC_transporter-like_CS"/>
</dbReference>
<dbReference type="NCBIfam" id="TIGR04521">
    <property type="entry name" value="ECF_ATPase_2"/>
    <property type="match status" value="1"/>
</dbReference>
<evidence type="ECO:0000256" key="1">
    <source>
        <dbReference type="ARBA" id="ARBA00004202"/>
    </source>
</evidence>
<name>A0AAE3DCM3_9FIRM</name>
<dbReference type="Gene3D" id="3.40.50.300">
    <property type="entry name" value="P-loop containing nucleotide triphosphate hydrolases"/>
    <property type="match status" value="1"/>
</dbReference>
<comment type="function">
    <text evidence="8">ATP-binding (A) component of a common energy-coupling factor (ECF) ABC-transporter complex.</text>
</comment>
<sequence>MSIKVKNVNYTYSEGTAYEMHALKNINLEIPDGQFVGLIGHTGSGKSTLTQHLNGLTKATSGKIYFNGKDIYGENFSMKELRSKVGLVFQYPEHQLFEIDVLTDVCFGPKNLGCSKEEAEERAKKALRMVGMGEEYDKCSPFELSGGQKRRVAIAGVLAMDPEVLILDEPTAGLDPRGRDEILDQISYLQKERGITVILVSHSMEDVARYVDRLIVMNQGEVRFDGTPKEVFRHYKELEEIGLAAPQVTYLMQELKEKGASVDTEATTVEEAAETIEKWLRQR</sequence>